<dbReference type="InterPro" id="IPR000873">
    <property type="entry name" value="AMP-dep_synth/lig_dom"/>
</dbReference>
<feature type="domain" description="AMP-binding enzyme C-terminal" evidence="5">
    <location>
        <begin position="480"/>
        <end position="554"/>
    </location>
</feature>
<evidence type="ECO:0000259" key="4">
    <source>
        <dbReference type="Pfam" id="PF00501"/>
    </source>
</evidence>
<dbReference type="Pfam" id="PF13193">
    <property type="entry name" value="AMP-binding_C"/>
    <property type="match status" value="1"/>
</dbReference>
<dbReference type="Gene3D" id="2.30.38.10">
    <property type="entry name" value="Luciferase, Domain 3"/>
    <property type="match status" value="1"/>
</dbReference>
<dbReference type="GO" id="GO:0044550">
    <property type="term" value="P:secondary metabolite biosynthetic process"/>
    <property type="evidence" value="ECO:0007669"/>
    <property type="project" value="UniProtKB-ARBA"/>
</dbReference>
<feature type="compositionally biased region" description="Low complexity" evidence="3">
    <location>
        <begin position="558"/>
        <end position="569"/>
    </location>
</feature>
<evidence type="ECO:0000259" key="5">
    <source>
        <dbReference type="Pfam" id="PF13193"/>
    </source>
</evidence>
<sequence length="577" mass="59956">MVDSGHALKPPTTPQDVTTALGGASAAVLARRVAETHAALAAGGPGLPAPGDVPLLLALGDGGTAPVPDRCLHELFEEQAGRTPDAVAVHCDGVELTYRDVAERAQELSRRLPGPLAPGRPVGICLERSADLVAALLAVLTTGGCYVPLDPSLPPGRLRFIAEDAGLELVLTSAASAARLDGIPVRVVLTDGDAQGTDDGHLAGGARDKLRAPGPRDPAYVIYTSGSTGRPKGVVVEHRSAVDVLLRKIELGGLGPGSRMLGFASAAFDVSLLEIFGALLSGATLVLATEEDRLDTGRLQTLMVTQRVTAADLPVALLPLLDPEELVDLGFLSTGGEAPPGAQLDRWAAPGRAVWNSYGPTETTVDVTMHRCTAPAREPFPPIGRPMANHRVYVVDPALRLLPPGAPGELCVAGAGLARGYLGAPALTAERFVEDPWGPPGSRLYRTGDLVRWNAEGRLEFLGRADGQVKVNGHRIELGEIEAHLARHPDVLQAAVTVRRDAVVQALVGYVVPREGAAPAPAALRAHLDRSLPGYMVPHAYVTLDRLPLGPSGKLDRGALPAPGRAARAGGPGRAPA</sequence>
<feature type="domain" description="AMP-dependent synthetase/ligase" evidence="4">
    <location>
        <begin position="76"/>
        <end position="422"/>
    </location>
</feature>
<dbReference type="Gene3D" id="3.40.50.980">
    <property type="match status" value="2"/>
</dbReference>
<evidence type="ECO:0000256" key="2">
    <source>
        <dbReference type="ARBA" id="ARBA00022553"/>
    </source>
</evidence>
<dbReference type="EMBL" id="BMVB01000006">
    <property type="protein sequence ID" value="GHC47463.1"/>
    <property type="molecule type" value="Genomic_DNA"/>
</dbReference>
<dbReference type="GO" id="GO:0043041">
    <property type="term" value="P:amino acid activation for nonribosomal peptide biosynthetic process"/>
    <property type="evidence" value="ECO:0007669"/>
    <property type="project" value="TreeGrafter"/>
</dbReference>
<dbReference type="InterPro" id="IPR020459">
    <property type="entry name" value="AMP-binding"/>
</dbReference>
<accession>A0A918TGZ6</accession>
<evidence type="ECO:0000313" key="6">
    <source>
        <dbReference type="EMBL" id="GHC47463.1"/>
    </source>
</evidence>
<dbReference type="PANTHER" id="PTHR45527">
    <property type="entry name" value="NONRIBOSOMAL PEPTIDE SYNTHETASE"/>
    <property type="match status" value="1"/>
</dbReference>
<dbReference type="RefSeq" id="WP_190109666.1">
    <property type="nucleotide sequence ID" value="NZ_BMVB01000006.1"/>
</dbReference>
<dbReference type="Pfam" id="PF00501">
    <property type="entry name" value="AMP-binding"/>
    <property type="match status" value="1"/>
</dbReference>
<dbReference type="FunFam" id="3.30.300.30:FF:000010">
    <property type="entry name" value="Enterobactin synthetase component F"/>
    <property type="match status" value="1"/>
</dbReference>
<gene>
    <name evidence="6" type="ORF">GCM10010507_23750</name>
</gene>
<dbReference type="NCBIfam" id="TIGR01733">
    <property type="entry name" value="AA-adenyl-dom"/>
    <property type="match status" value="1"/>
</dbReference>
<dbReference type="GO" id="GO:0031177">
    <property type="term" value="F:phosphopantetheine binding"/>
    <property type="evidence" value="ECO:0007669"/>
    <property type="project" value="TreeGrafter"/>
</dbReference>
<name>A0A918TGZ6_STRCJ</name>
<dbReference type="Gene3D" id="3.30.300.30">
    <property type="match status" value="1"/>
</dbReference>
<dbReference type="InterPro" id="IPR020845">
    <property type="entry name" value="AMP-binding_CS"/>
</dbReference>
<organism evidence="6 7">
    <name type="scientific">Streptomyces cinnamoneus</name>
    <name type="common">Streptoverticillium cinnamoneum</name>
    <dbReference type="NCBI Taxonomy" id="53446"/>
    <lineage>
        <taxon>Bacteria</taxon>
        <taxon>Bacillati</taxon>
        <taxon>Actinomycetota</taxon>
        <taxon>Actinomycetes</taxon>
        <taxon>Kitasatosporales</taxon>
        <taxon>Streptomycetaceae</taxon>
        <taxon>Streptomyces</taxon>
        <taxon>Streptomyces cinnamoneus group</taxon>
    </lineage>
</organism>
<dbReference type="PRINTS" id="PR00154">
    <property type="entry name" value="AMPBINDING"/>
</dbReference>
<dbReference type="SUPFAM" id="SSF56801">
    <property type="entry name" value="Acetyl-CoA synthetase-like"/>
    <property type="match status" value="1"/>
</dbReference>
<dbReference type="FunFam" id="2.30.38.10:FF:000001">
    <property type="entry name" value="Non-ribosomal peptide synthetase PvdI"/>
    <property type="match status" value="1"/>
</dbReference>
<dbReference type="AlphaFoldDB" id="A0A918TGZ6"/>
<dbReference type="InterPro" id="IPR010071">
    <property type="entry name" value="AA_adenyl_dom"/>
</dbReference>
<feature type="region of interest" description="Disordered" evidence="3">
    <location>
        <begin position="553"/>
        <end position="577"/>
    </location>
</feature>
<evidence type="ECO:0000313" key="7">
    <source>
        <dbReference type="Proteomes" id="UP000646244"/>
    </source>
</evidence>
<evidence type="ECO:0008006" key="8">
    <source>
        <dbReference type="Google" id="ProtNLM"/>
    </source>
</evidence>
<evidence type="ECO:0000256" key="3">
    <source>
        <dbReference type="SAM" id="MobiDB-lite"/>
    </source>
</evidence>
<keyword evidence="1" id="KW-0596">Phosphopantetheine</keyword>
<dbReference type="Proteomes" id="UP000646244">
    <property type="component" value="Unassembled WGS sequence"/>
</dbReference>
<reference evidence="6" key="1">
    <citation type="journal article" date="2014" name="Int. J. Syst. Evol. Microbiol.">
        <title>Complete genome sequence of Corynebacterium casei LMG S-19264T (=DSM 44701T), isolated from a smear-ripened cheese.</title>
        <authorList>
            <consortium name="US DOE Joint Genome Institute (JGI-PGF)"/>
            <person name="Walter F."/>
            <person name="Albersmeier A."/>
            <person name="Kalinowski J."/>
            <person name="Ruckert C."/>
        </authorList>
    </citation>
    <scope>NUCLEOTIDE SEQUENCE</scope>
    <source>
        <strain evidence="6">JCM 4633</strain>
    </source>
</reference>
<reference evidence="6" key="2">
    <citation type="submission" date="2020-09" db="EMBL/GenBank/DDBJ databases">
        <authorList>
            <person name="Sun Q."/>
            <person name="Ohkuma M."/>
        </authorList>
    </citation>
    <scope>NUCLEOTIDE SEQUENCE</scope>
    <source>
        <strain evidence="6">JCM 4633</strain>
    </source>
</reference>
<evidence type="ECO:0000256" key="1">
    <source>
        <dbReference type="ARBA" id="ARBA00022450"/>
    </source>
</evidence>
<proteinExistence type="predicted"/>
<dbReference type="CDD" id="cd05930">
    <property type="entry name" value="A_NRPS"/>
    <property type="match status" value="1"/>
</dbReference>
<protein>
    <recommendedName>
        <fullName evidence="8">Amino acid adenylation domain-containing protein</fullName>
    </recommendedName>
</protein>
<dbReference type="InterPro" id="IPR045851">
    <property type="entry name" value="AMP-bd_C_sf"/>
</dbReference>
<dbReference type="FunFam" id="3.40.50.12780:FF:000012">
    <property type="entry name" value="Non-ribosomal peptide synthetase"/>
    <property type="match status" value="1"/>
</dbReference>
<dbReference type="PANTHER" id="PTHR45527:SF1">
    <property type="entry name" value="FATTY ACID SYNTHASE"/>
    <property type="match status" value="1"/>
</dbReference>
<keyword evidence="2" id="KW-0597">Phosphoprotein</keyword>
<comment type="caution">
    <text evidence="6">The sequence shown here is derived from an EMBL/GenBank/DDBJ whole genome shotgun (WGS) entry which is preliminary data.</text>
</comment>
<dbReference type="PROSITE" id="PS00455">
    <property type="entry name" value="AMP_BINDING"/>
    <property type="match status" value="1"/>
</dbReference>
<dbReference type="InterPro" id="IPR025110">
    <property type="entry name" value="AMP-bd_C"/>
</dbReference>
<dbReference type="GO" id="GO:0005737">
    <property type="term" value="C:cytoplasm"/>
    <property type="evidence" value="ECO:0007669"/>
    <property type="project" value="TreeGrafter"/>
</dbReference>